<keyword evidence="4 8" id="KW-0418">Kinase</keyword>
<dbReference type="GO" id="GO:0004674">
    <property type="term" value="F:protein serine/threonine kinase activity"/>
    <property type="evidence" value="ECO:0007669"/>
    <property type="project" value="UniProtKB-KW"/>
</dbReference>
<evidence type="ECO:0000256" key="3">
    <source>
        <dbReference type="ARBA" id="ARBA00022741"/>
    </source>
</evidence>
<evidence type="ECO:0000256" key="4">
    <source>
        <dbReference type="ARBA" id="ARBA00022777"/>
    </source>
</evidence>
<sequence length="899" mass="99549">MPITGVEEPVRSTGDRNAITEISFHVEQFTDLQELDSDWDDEEVEEIIVITPKTPNRFSPLSIIVEDALDCSQSFGLSERCGTPDFQEMIPTLSSLDDFDFPYCADAQKCTCSSCFVYHRDSRQLYAIKRFLPRDMMDELSILEMLSDHGTPFVPQIHWQVFDEEGIVLVTDYHLGGSLLYYVLQEGPLDSGDLLFYASEIAEALFVLHSIGVQHRDLSPGNVMIGAGGHIVLTGFEYARSSLQKHSSIIPIKDDASLRSIPTREHEYRAPEILLGWTEDEAVDSWSFGCLLYFLAAGKHPFIFEHQELRNRVLRKNDFDGERWSDLESNYILRNLISKCMECNPKLRLDIQGIKDHPYFNSIDWTQVQQMNLPAPYTPSSYSISTNKSTLCIPPKSSETRATTPTSTPPLFSKNIETILQDTAPSESDHRLSTETSNLDQDLNQDHKTSSIYSLQARHSVQDLLPKIFRSPSLDERALEESKTRLSQLEVTGSSPIIRAPSYERLKAQQDLSPGERMAMFWDSIDQDVKTSKPKPKNWFGKPTFLTDAPPSPPLSPNLVSTILETEYSKPRKLRKQSSSIITSQTQRISQLFTRSSVSNLSPSKLPKMKRAKSTPVLSSVDPATEKMTKIVDSSHASVPHADQEGKEPLDLPNGIEQIGSGIGFTLYNISDASKTKASICSGQNAAGIGSGSRLGLGLGLGFGHGPSFVPRKSGLFGGILKSKSKAKQAGSMWQDGGSLNQNAWQKKGSQSRWPSRMTPIRETRESESDAPTRGESISVNVVDVDTECDVFRCGSTLSMLPDASTNHRDTLTDAVICIGNPEISPMTATESTVGNSPFSELGPLEPGTRVLSESLKEIVWGDRATVREGRNSDQSYLDMGRATLRLIGSTSSLVLGRA</sequence>
<evidence type="ECO:0000256" key="1">
    <source>
        <dbReference type="ARBA" id="ARBA00022527"/>
    </source>
</evidence>
<dbReference type="InterPro" id="IPR011009">
    <property type="entry name" value="Kinase-like_dom_sf"/>
</dbReference>
<dbReference type="PROSITE" id="PS50011">
    <property type="entry name" value="PROTEIN_KINASE_DOM"/>
    <property type="match status" value="1"/>
</dbReference>
<gene>
    <name evidence="8" type="ORF">K435DRAFT_845700</name>
</gene>
<dbReference type="OrthoDB" id="347657at2759"/>
<dbReference type="EMBL" id="ML180145">
    <property type="protein sequence ID" value="THU78719.1"/>
    <property type="molecule type" value="Genomic_DNA"/>
</dbReference>
<evidence type="ECO:0000313" key="8">
    <source>
        <dbReference type="EMBL" id="THU78719.1"/>
    </source>
</evidence>
<keyword evidence="1" id="KW-0723">Serine/threonine-protein kinase</keyword>
<feature type="region of interest" description="Disordered" evidence="6">
    <location>
        <begin position="423"/>
        <end position="445"/>
    </location>
</feature>
<dbReference type="InterPro" id="IPR008266">
    <property type="entry name" value="Tyr_kinase_AS"/>
</dbReference>
<organism evidence="8 9">
    <name type="scientific">Dendrothele bispora (strain CBS 962.96)</name>
    <dbReference type="NCBI Taxonomy" id="1314807"/>
    <lineage>
        <taxon>Eukaryota</taxon>
        <taxon>Fungi</taxon>
        <taxon>Dikarya</taxon>
        <taxon>Basidiomycota</taxon>
        <taxon>Agaricomycotina</taxon>
        <taxon>Agaricomycetes</taxon>
        <taxon>Agaricomycetidae</taxon>
        <taxon>Agaricales</taxon>
        <taxon>Agaricales incertae sedis</taxon>
        <taxon>Dendrothele</taxon>
    </lineage>
</organism>
<dbReference type="PANTHER" id="PTHR24351">
    <property type="entry name" value="RIBOSOMAL PROTEIN S6 KINASE"/>
    <property type="match status" value="1"/>
</dbReference>
<dbReference type="Gene3D" id="1.10.510.10">
    <property type="entry name" value="Transferase(Phosphotransferase) domain 1"/>
    <property type="match status" value="1"/>
</dbReference>
<evidence type="ECO:0000256" key="6">
    <source>
        <dbReference type="SAM" id="MobiDB-lite"/>
    </source>
</evidence>
<dbReference type="Proteomes" id="UP000297245">
    <property type="component" value="Unassembled WGS sequence"/>
</dbReference>
<dbReference type="Pfam" id="PF00069">
    <property type="entry name" value="Pkinase"/>
    <property type="match status" value="1"/>
</dbReference>
<evidence type="ECO:0000259" key="7">
    <source>
        <dbReference type="PROSITE" id="PS50011"/>
    </source>
</evidence>
<dbReference type="PROSITE" id="PS00109">
    <property type="entry name" value="PROTEIN_KINASE_TYR"/>
    <property type="match status" value="1"/>
</dbReference>
<keyword evidence="5" id="KW-0067">ATP-binding</keyword>
<dbReference type="InterPro" id="IPR000719">
    <property type="entry name" value="Prot_kinase_dom"/>
</dbReference>
<protein>
    <submittedName>
        <fullName evidence="8">Kinase-like protein</fullName>
    </submittedName>
</protein>
<evidence type="ECO:0000256" key="2">
    <source>
        <dbReference type="ARBA" id="ARBA00022679"/>
    </source>
</evidence>
<feature type="region of interest" description="Disordered" evidence="6">
    <location>
        <begin position="532"/>
        <end position="553"/>
    </location>
</feature>
<feature type="region of interest" description="Disordered" evidence="6">
    <location>
        <begin position="599"/>
        <end position="621"/>
    </location>
</feature>
<keyword evidence="3" id="KW-0547">Nucleotide-binding</keyword>
<evidence type="ECO:0000313" key="9">
    <source>
        <dbReference type="Proteomes" id="UP000297245"/>
    </source>
</evidence>
<accession>A0A4S8KSH2</accession>
<feature type="region of interest" description="Disordered" evidence="6">
    <location>
        <begin position="393"/>
        <end position="412"/>
    </location>
</feature>
<keyword evidence="2" id="KW-0808">Transferase</keyword>
<feature type="compositionally biased region" description="Polar residues" evidence="6">
    <location>
        <begin position="738"/>
        <end position="754"/>
    </location>
</feature>
<evidence type="ECO:0000256" key="5">
    <source>
        <dbReference type="ARBA" id="ARBA00022840"/>
    </source>
</evidence>
<dbReference type="GO" id="GO:0005524">
    <property type="term" value="F:ATP binding"/>
    <property type="evidence" value="ECO:0007669"/>
    <property type="project" value="UniProtKB-KW"/>
</dbReference>
<proteinExistence type="predicted"/>
<keyword evidence="9" id="KW-1185">Reference proteome</keyword>
<feature type="region of interest" description="Disordered" evidence="6">
    <location>
        <begin position="731"/>
        <end position="774"/>
    </location>
</feature>
<feature type="compositionally biased region" description="Basic and acidic residues" evidence="6">
    <location>
        <begin position="760"/>
        <end position="773"/>
    </location>
</feature>
<name>A0A4S8KSH2_DENBC</name>
<dbReference type="AlphaFoldDB" id="A0A4S8KSH2"/>
<reference evidence="8 9" key="1">
    <citation type="journal article" date="2019" name="Nat. Ecol. Evol.">
        <title>Megaphylogeny resolves global patterns of mushroom evolution.</title>
        <authorList>
            <person name="Varga T."/>
            <person name="Krizsan K."/>
            <person name="Foldi C."/>
            <person name="Dima B."/>
            <person name="Sanchez-Garcia M."/>
            <person name="Sanchez-Ramirez S."/>
            <person name="Szollosi G.J."/>
            <person name="Szarkandi J.G."/>
            <person name="Papp V."/>
            <person name="Albert L."/>
            <person name="Andreopoulos W."/>
            <person name="Angelini C."/>
            <person name="Antonin V."/>
            <person name="Barry K.W."/>
            <person name="Bougher N.L."/>
            <person name="Buchanan P."/>
            <person name="Buyck B."/>
            <person name="Bense V."/>
            <person name="Catcheside P."/>
            <person name="Chovatia M."/>
            <person name="Cooper J."/>
            <person name="Damon W."/>
            <person name="Desjardin D."/>
            <person name="Finy P."/>
            <person name="Geml J."/>
            <person name="Haridas S."/>
            <person name="Hughes K."/>
            <person name="Justo A."/>
            <person name="Karasinski D."/>
            <person name="Kautmanova I."/>
            <person name="Kiss B."/>
            <person name="Kocsube S."/>
            <person name="Kotiranta H."/>
            <person name="LaButti K.M."/>
            <person name="Lechner B.E."/>
            <person name="Liimatainen K."/>
            <person name="Lipzen A."/>
            <person name="Lukacs Z."/>
            <person name="Mihaltcheva S."/>
            <person name="Morgado L.N."/>
            <person name="Niskanen T."/>
            <person name="Noordeloos M.E."/>
            <person name="Ohm R.A."/>
            <person name="Ortiz-Santana B."/>
            <person name="Ovrebo C."/>
            <person name="Racz N."/>
            <person name="Riley R."/>
            <person name="Savchenko A."/>
            <person name="Shiryaev A."/>
            <person name="Soop K."/>
            <person name="Spirin V."/>
            <person name="Szebenyi C."/>
            <person name="Tomsovsky M."/>
            <person name="Tulloss R.E."/>
            <person name="Uehling J."/>
            <person name="Grigoriev I.V."/>
            <person name="Vagvolgyi C."/>
            <person name="Papp T."/>
            <person name="Martin F.M."/>
            <person name="Miettinen O."/>
            <person name="Hibbett D.S."/>
            <person name="Nagy L.G."/>
        </authorList>
    </citation>
    <scope>NUCLEOTIDE SEQUENCE [LARGE SCALE GENOMIC DNA]</scope>
    <source>
        <strain evidence="8 9">CBS 962.96</strain>
    </source>
</reference>
<feature type="compositionally biased region" description="Polar residues" evidence="6">
    <location>
        <begin position="400"/>
        <end position="412"/>
    </location>
</feature>
<dbReference type="Gene3D" id="3.30.200.20">
    <property type="entry name" value="Phosphorylase Kinase, domain 1"/>
    <property type="match status" value="1"/>
</dbReference>
<dbReference type="SUPFAM" id="SSF56112">
    <property type="entry name" value="Protein kinase-like (PK-like)"/>
    <property type="match status" value="1"/>
</dbReference>
<feature type="domain" description="Protein kinase" evidence="7">
    <location>
        <begin position="75"/>
        <end position="360"/>
    </location>
</feature>